<dbReference type="Proteomes" id="UP000322997">
    <property type="component" value="Unassembled WGS sequence"/>
</dbReference>
<gene>
    <name evidence="1" type="ORF">FZC83_01955</name>
</gene>
<sequence>MSSTPKTLEEFVEMVKDIESQPQSYNSIAESLADATFAFFNYFASKHGMTGFQASWSGLKFLMKSRGTEHPIMIVEGGKLLYPQYDLHKDLQEFIDDTIPQLKEEAAKNLNEANTYTSERVIEHWKTLAGIEV</sequence>
<name>A0A5D4S098_9BACI</name>
<dbReference type="EMBL" id="VTEQ01000001">
    <property type="protein sequence ID" value="TYS56359.1"/>
    <property type="molecule type" value="Genomic_DNA"/>
</dbReference>
<dbReference type="RefSeq" id="WP_148984393.1">
    <property type="nucleotide sequence ID" value="NZ_JBNILK010000001.1"/>
</dbReference>
<reference evidence="1 2" key="1">
    <citation type="submission" date="2019-08" db="EMBL/GenBank/DDBJ databases">
        <title>Bacillus genomes from the desert of Cuatro Cienegas, Coahuila.</title>
        <authorList>
            <person name="Olmedo-Alvarez G."/>
        </authorList>
    </citation>
    <scope>NUCLEOTIDE SEQUENCE [LARGE SCALE GENOMIC DNA]</scope>
    <source>
        <strain evidence="1 2">CH108_3D</strain>
    </source>
</reference>
<proteinExistence type="predicted"/>
<protein>
    <submittedName>
        <fullName evidence="1">Uncharacterized protein</fullName>
    </submittedName>
</protein>
<comment type="caution">
    <text evidence="1">The sequence shown here is derived from an EMBL/GenBank/DDBJ whole genome shotgun (WGS) entry which is preliminary data.</text>
</comment>
<dbReference type="AlphaFoldDB" id="A0A5D4S098"/>
<organism evidence="1 2">
    <name type="scientific">Rossellomorea marisflavi</name>
    <dbReference type="NCBI Taxonomy" id="189381"/>
    <lineage>
        <taxon>Bacteria</taxon>
        <taxon>Bacillati</taxon>
        <taxon>Bacillota</taxon>
        <taxon>Bacilli</taxon>
        <taxon>Bacillales</taxon>
        <taxon>Bacillaceae</taxon>
        <taxon>Rossellomorea</taxon>
    </lineage>
</organism>
<evidence type="ECO:0000313" key="2">
    <source>
        <dbReference type="Proteomes" id="UP000322997"/>
    </source>
</evidence>
<evidence type="ECO:0000313" key="1">
    <source>
        <dbReference type="EMBL" id="TYS56359.1"/>
    </source>
</evidence>
<accession>A0A5D4S098</accession>